<protein>
    <submittedName>
        <fullName evidence="2">GHKL domain-containing protein</fullName>
    </submittedName>
</protein>
<gene>
    <name evidence="2" type="ORF">D6C19_11145</name>
</gene>
<comment type="caution">
    <text evidence="2">The sequence shown here is derived from an EMBL/GenBank/DDBJ whole genome shotgun (WGS) entry which is preliminary data.</text>
</comment>
<dbReference type="GO" id="GO:0042802">
    <property type="term" value="F:identical protein binding"/>
    <property type="evidence" value="ECO:0007669"/>
    <property type="project" value="TreeGrafter"/>
</dbReference>
<dbReference type="PANTHER" id="PTHR40448:SF1">
    <property type="entry name" value="TWO-COMPONENT SENSOR HISTIDINE KINASE"/>
    <property type="match status" value="1"/>
</dbReference>
<dbReference type="InterPro" id="IPR036890">
    <property type="entry name" value="HATPase_C_sf"/>
</dbReference>
<name>A0A4Q2A2U7_9LACO</name>
<proteinExistence type="predicted"/>
<evidence type="ECO:0000313" key="3">
    <source>
        <dbReference type="Proteomes" id="UP000289316"/>
    </source>
</evidence>
<dbReference type="RefSeq" id="WP_129303384.1">
    <property type="nucleotide sequence ID" value="NZ_CABIVU010000082.1"/>
</dbReference>
<dbReference type="EMBL" id="QZFR01000135">
    <property type="protein sequence ID" value="RXV63278.1"/>
    <property type="molecule type" value="Genomic_DNA"/>
</dbReference>
<dbReference type="Pfam" id="PF14501">
    <property type="entry name" value="HATPase_c_5"/>
    <property type="match status" value="1"/>
</dbReference>
<feature type="domain" description="Sensor histidine kinase NatK-like C-terminal" evidence="1">
    <location>
        <begin position="84"/>
        <end position="183"/>
    </location>
</feature>
<evidence type="ECO:0000313" key="2">
    <source>
        <dbReference type="EMBL" id="RXV63278.1"/>
    </source>
</evidence>
<organism evidence="2 3">
    <name type="scientific">Ligilactobacillus murinus</name>
    <dbReference type="NCBI Taxonomy" id="1622"/>
    <lineage>
        <taxon>Bacteria</taxon>
        <taxon>Bacillati</taxon>
        <taxon>Bacillota</taxon>
        <taxon>Bacilli</taxon>
        <taxon>Lactobacillales</taxon>
        <taxon>Lactobacillaceae</taxon>
        <taxon>Ligilactobacillus</taxon>
    </lineage>
</organism>
<sequence length="188" mass="21838">MLISLQLSAQDRHDKELIARLKKYSNFYLDNKGLWQFNDIDNVRDDLLKSLLISKLNIMFQQNIENTFECQTLIEQLPTKDITFDIIRILGIAYDNAIEASLILKNGAKVKSMVYRKASELEFEIKNRFNDTGKSILELKKLGFTTKKGHSGLGLANIEDIKKKHDAILVEYHIFDGWFTFYMSVRVK</sequence>
<dbReference type="OrthoDB" id="1652078at2"/>
<dbReference type="Gene3D" id="3.30.565.10">
    <property type="entry name" value="Histidine kinase-like ATPase, C-terminal domain"/>
    <property type="match status" value="1"/>
</dbReference>
<accession>A0A4Q2A2U7</accession>
<dbReference type="InterPro" id="IPR032834">
    <property type="entry name" value="NatK-like_C"/>
</dbReference>
<dbReference type="AlphaFoldDB" id="A0A4Q2A2U7"/>
<dbReference type="SUPFAM" id="SSF55874">
    <property type="entry name" value="ATPase domain of HSP90 chaperone/DNA topoisomerase II/histidine kinase"/>
    <property type="match status" value="1"/>
</dbReference>
<evidence type="ECO:0000259" key="1">
    <source>
        <dbReference type="Pfam" id="PF14501"/>
    </source>
</evidence>
<reference evidence="2 3" key="1">
    <citation type="submission" date="2018-09" db="EMBL/GenBank/DDBJ databases">
        <title>Murine metabolic-syndrome-specific gut microbial biobank.</title>
        <authorList>
            <person name="Liu C."/>
        </authorList>
    </citation>
    <scope>NUCLEOTIDE SEQUENCE [LARGE SCALE GENOMIC DNA]</scope>
    <source>
        <strain evidence="2 3">C-30</strain>
    </source>
</reference>
<dbReference type="Proteomes" id="UP000289316">
    <property type="component" value="Unassembled WGS sequence"/>
</dbReference>
<dbReference type="PANTHER" id="PTHR40448">
    <property type="entry name" value="TWO-COMPONENT SENSOR HISTIDINE KINASE"/>
    <property type="match status" value="1"/>
</dbReference>